<keyword evidence="8" id="KW-1185">Reference proteome</keyword>
<dbReference type="PANTHER" id="PTHR35889">
    <property type="entry name" value="CYCLOINULO-OLIGOSACCHARIDE FRUCTANOTRANSFERASE-RELATED"/>
    <property type="match status" value="1"/>
</dbReference>
<feature type="chain" id="PRO_5008680613" description="Cytochrome c domain-containing protein" evidence="5">
    <location>
        <begin position="20"/>
        <end position="124"/>
    </location>
</feature>
<dbReference type="InterPro" id="IPR011429">
    <property type="entry name" value="Cyt_c_Planctomycete-type"/>
</dbReference>
<dbReference type="Proteomes" id="UP000231658">
    <property type="component" value="Unassembled WGS sequence"/>
</dbReference>
<organism evidence="7 8">
    <name type="scientific">Candidatus Terasakiella magnetica</name>
    <dbReference type="NCBI Taxonomy" id="1867952"/>
    <lineage>
        <taxon>Bacteria</taxon>
        <taxon>Pseudomonadati</taxon>
        <taxon>Pseudomonadota</taxon>
        <taxon>Alphaproteobacteria</taxon>
        <taxon>Rhodospirillales</taxon>
        <taxon>Terasakiellaceae</taxon>
        <taxon>Terasakiella</taxon>
    </lineage>
</organism>
<dbReference type="GO" id="GO:0046872">
    <property type="term" value="F:metal ion binding"/>
    <property type="evidence" value="ECO:0007669"/>
    <property type="project" value="UniProtKB-KW"/>
</dbReference>
<accession>A0A1C3RCZ4</accession>
<dbReference type="GO" id="GO:0020037">
    <property type="term" value="F:heme binding"/>
    <property type="evidence" value="ECO:0007669"/>
    <property type="project" value="InterPro"/>
</dbReference>
<dbReference type="InterPro" id="IPR036909">
    <property type="entry name" value="Cyt_c-like_dom_sf"/>
</dbReference>
<sequence length="124" mass="13552">MRFILSAAAALTFATTAMAGNIPTNPSFSKDVMPILEKNCARCHTGDGEGKMASGFSMENYEDILKGTKHGAVIVKGDASLSNLVRMIEGQTDAALKMPHNTRRLEKDDRNVIRRWINQGAKNN</sequence>
<reference evidence="7 8" key="1">
    <citation type="submission" date="2016-07" db="EMBL/GenBank/DDBJ databases">
        <authorList>
            <person name="Lefevre C.T."/>
        </authorList>
    </citation>
    <scope>NUCLEOTIDE SEQUENCE [LARGE SCALE GENOMIC DNA]</scope>
    <source>
        <strain evidence="7">PR1</strain>
    </source>
</reference>
<dbReference type="PROSITE" id="PS51007">
    <property type="entry name" value="CYTC"/>
    <property type="match status" value="1"/>
</dbReference>
<proteinExistence type="predicted"/>
<feature type="signal peptide" evidence="5">
    <location>
        <begin position="1"/>
        <end position="19"/>
    </location>
</feature>
<dbReference type="GO" id="GO:0009055">
    <property type="term" value="F:electron transfer activity"/>
    <property type="evidence" value="ECO:0007669"/>
    <property type="project" value="InterPro"/>
</dbReference>
<keyword evidence="3 4" id="KW-0408">Iron</keyword>
<evidence type="ECO:0000256" key="4">
    <source>
        <dbReference type="PROSITE-ProRule" id="PRU00433"/>
    </source>
</evidence>
<dbReference type="EMBL" id="FLYE01000001">
    <property type="protein sequence ID" value="SCA55146.1"/>
    <property type="molecule type" value="Genomic_DNA"/>
</dbReference>
<keyword evidence="5" id="KW-0732">Signal</keyword>
<feature type="domain" description="Cytochrome c" evidence="6">
    <location>
        <begin position="4"/>
        <end position="121"/>
    </location>
</feature>
<dbReference type="PANTHER" id="PTHR35889:SF3">
    <property type="entry name" value="F-BOX DOMAIN-CONTAINING PROTEIN"/>
    <property type="match status" value="1"/>
</dbReference>
<protein>
    <recommendedName>
        <fullName evidence="6">Cytochrome c domain-containing protein</fullName>
    </recommendedName>
</protein>
<dbReference type="RefSeq" id="WP_069186074.1">
    <property type="nucleotide sequence ID" value="NZ_FLYE01000001.1"/>
</dbReference>
<evidence type="ECO:0000256" key="5">
    <source>
        <dbReference type="SAM" id="SignalP"/>
    </source>
</evidence>
<evidence type="ECO:0000313" key="7">
    <source>
        <dbReference type="EMBL" id="SCA55146.1"/>
    </source>
</evidence>
<evidence type="ECO:0000256" key="3">
    <source>
        <dbReference type="ARBA" id="ARBA00023004"/>
    </source>
</evidence>
<dbReference type="SUPFAM" id="SSF46626">
    <property type="entry name" value="Cytochrome c"/>
    <property type="match status" value="1"/>
</dbReference>
<dbReference type="AlphaFoldDB" id="A0A1C3RCZ4"/>
<evidence type="ECO:0000256" key="2">
    <source>
        <dbReference type="ARBA" id="ARBA00022723"/>
    </source>
</evidence>
<evidence type="ECO:0000313" key="8">
    <source>
        <dbReference type="Proteomes" id="UP000231658"/>
    </source>
</evidence>
<evidence type="ECO:0000259" key="6">
    <source>
        <dbReference type="PROSITE" id="PS51007"/>
    </source>
</evidence>
<evidence type="ECO:0000256" key="1">
    <source>
        <dbReference type="ARBA" id="ARBA00022617"/>
    </source>
</evidence>
<gene>
    <name evidence="7" type="ORF">MTBPR1_10393</name>
</gene>
<dbReference type="Gene3D" id="1.10.760.10">
    <property type="entry name" value="Cytochrome c-like domain"/>
    <property type="match status" value="1"/>
</dbReference>
<keyword evidence="2 4" id="KW-0479">Metal-binding</keyword>
<keyword evidence="1 4" id="KW-0349">Heme</keyword>
<dbReference type="InterPro" id="IPR009056">
    <property type="entry name" value="Cyt_c-like_dom"/>
</dbReference>
<dbReference type="STRING" id="1867952.MTBPR1_10393"/>
<dbReference type="Pfam" id="PF07635">
    <property type="entry name" value="PSCyt1"/>
    <property type="match status" value="1"/>
</dbReference>
<name>A0A1C3RCZ4_9PROT</name>